<feature type="domain" description="Alpha 1,4-glycosyltransferase" evidence="8">
    <location>
        <begin position="219"/>
        <end position="347"/>
    </location>
</feature>
<dbReference type="Pfam" id="PF04488">
    <property type="entry name" value="Gly_transf_sug"/>
    <property type="match status" value="1"/>
</dbReference>
<dbReference type="AlphaFoldDB" id="A0A9P0CKD7"/>
<comment type="subcellular location">
    <subcellularLocation>
        <location evidence="1">Golgi apparatus membrane</location>
        <topology evidence="1">Single-pass type II membrane protein</topology>
    </subcellularLocation>
</comment>
<keyword evidence="7" id="KW-1133">Transmembrane helix</keyword>
<keyword evidence="10" id="KW-1185">Reference proteome</keyword>
<evidence type="ECO:0000256" key="3">
    <source>
        <dbReference type="ARBA" id="ARBA00022676"/>
    </source>
</evidence>
<comment type="similarity">
    <text evidence="2">Belongs to the glycosyltransferase 32 family.</text>
</comment>
<dbReference type="InterPro" id="IPR007577">
    <property type="entry name" value="GlycoTrfase_DXD_sugar-bd_CS"/>
</dbReference>
<dbReference type="InterPro" id="IPR007652">
    <property type="entry name" value="A1-4-GlycosylTfrase_dom"/>
</dbReference>
<dbReference type="Pfam" id="PF04572">
    <property type="entry name" value="Gb3_synth"/>
    <property type="match status" value="1"/>
</dbReference>
<keyword evidence="6 7" id="KW-0472">Membrane</keyword>
<feature type="transmembrane region" description="Helical" evidence="7">
    <location>
        <begin position="12"/>
        <end position="32"/>
    </location>
</feature>
<dbReference type="InterPro" id="IPR029044">
    <property type="entry name" value="Nucleotide-diphossugar_trans"/>
</dbReference>
<dbReference type="InterPro" id="IPR051981">
    <property type="entry name" value="Glycosyltransf_32"/>
</dbReference>
<evidence type="ECO:0000259" key="8">
    <source>
        <dbReference type="Pfam" id="PF04572"/>
    </source>
</evidence>
<dbReference type="EMBL" id="OV651822">
    <property type="protein sequence ID" value="CAH1100749.1"/>
    <property type="molecule type" value="Genomic_DNA"/>
</dbReference>
<dbReference type="GO" id="GO:0000139">
    <property type="term" value="C:Golgi membrane"/>
    <property type="evidence" value="ECO:0007669"/>
    <property type="project" value="UniProtKB-SubCell"/>
</dbReference>
<evidence type="ECO:0000256" key="4">
    <source>
        <dbReference type="ARBA" id="ARBA00022679"/>
    </source>
</evidence>
<dbReference type="OrthoDB" id="409543at2759"/>
<gene>
    <name evidence="9" type="ORF">PSYICH_LOCUS1778</name>
</gene>
<reference evidence="9" key="1">
    <citation type="submission" date="2022-01" db="EMBL/GenBank/DDBJ databases">
        <authorList>
            <person name="King R."/>
        </authorList>
    </citation>
    <scope>NUCLEOTIDE SEQUENCE</scope>
</reference>
<protein>
    <recommendedName>
        <fullName evidence="8">Alpha 1,4-glycosyltransferase domain-containing protein</fullName>
    </recommendedName>
</protein>
<keyword evidence="7" id="KW-0812">Transmembrane</keyword>
<proteinExistence type="inferred from homology"/>
<evidence type="ECO:0000256" key="5">
    <source>
        <dbReference type="ARBA" id="ARBA00023034"/>
    </source>
</evidence>
<dbReference type="GO" id="GO:0006688">
    <property type="term" value="P:glycosphingolipid biosynthetic process"/>
    <property type="evidence" value="ECO:0007669"/>
    <property type="project" value="TreeGrafter"/>
</dbReference>
<accession>A0A9P0CKD7</accession>
<sequence>MRLVCWYKRRWVLFLIYFFLGTTVLYSLSHVLETNLETIQCYRIKTEETLPDISEVEPRKGQSIFFHETSCRSYQKGKIVIESRQACAVESTARLNPNFDIYLLYSSPGIIKYDGDESDRLLHTLMSYKNVYIMHLDFKNYTKGTPVESLYSSGQIENSLHVVSHASDVLRYLTLWKYGGIYMDLDVVLLKSIEDLKSNFAAIESNNVVASGVLSFEPTGNGHKMVEDCLNDLKVRFDGKLWANNGPGVITRLLKSMCTSINTTEEIMNVDCGGFTLLPPSSFYPVPWQKWWMYFDEKFLETVANFTQDSFAIHTWNKLSHERHIPLDSNVPYLNIARKNCPNVIEACDKVF</sequence>
<evidence type="ECO:0000256" key="6">
    <source>
        <dbReference type="ARBA" id="ARBA00023136"/>
    </source>
</evidence>
<evidence type="ECO:0000256" key="1">
    <source>
        <dbReference type="ARBA" id="ARBA00004323"/>
    </source>
</evidence>
<keyword evidence="4" id="KW-0808">Transferase</keyword>
<evidence type="ECO:0000256" key="2">
    <source>
        <dbReference type="ARBA" id="ARBA00009003"/>
    </source>
</evidence>
<dbReference type="PANTHER" id="PTHR12042">
    <property type="entry name" value="LACTOSYLCERAMIDE 4-ALPHA-GALACTOSYLTRANSFERASE ALPHA- 1,4-GALACTOSYLTRANSFERASE"/>
    <property type="match status" value="1"/>
</dbReference>
<dbReference type="Gene3D" id="3.90.550.20">
    <property type="match status" value="1"/>
</dbReference>
<dbReference type="GO" id="GO:0016758">
    <property type="term" value="F:hexosyltransferase activity"/>
    <property type="evidence" value="ECO:0007669"/>
    <property type="project" value="TreeGrafter"/>
</dbReference>
<organism evidence="9 10">
    <name type="scientific">Psylliodes chrysocephalus</name>
    <dbReference type="NCBI Taxonomy" id="3402493"/>
    <lineage>
        <taxon>Eukaryota</taxon>
        <taxon>Metazoa</taxon>
        <taxon>Ecdysozoa</taxon>
        <taxon>Arthropoda</taxon>
        <taxon>Hexapoda</taxon>
        <taxon>Insecta</taxon>
        <taxon>Pterygota</taxon>
        <taxon>Neoptera</taxon>
        <taxon>Endopterygota</taxon>
        <taxon>Coleoptera</taxon>
        <taxon>Polyphaga</taxon>
        <taxon>Cucujiformia</taxon>
        <taxon>Chrysomeloidea</taxon>
        <taxon>Chrysomelidae</taxon>
        <taxon>Galerucinae</taxon>
        <taxon>Alticini</taxon>
        <taxon>Psylliodes</taxon>
    </lineage>
</organism>
<dbReference type="PANTHER" id="PTHR12042:SF21">
    <property type="entry name" value="ALPHA1,4-GALACTOSYLTRANSFERASE 1-RELATED"/>
    <property type="match status" value="1"/>
</dbReference>
<evidence type="ECO:0000256" key="7">
    <source>
        <dbReference type="SAM" id="Phobius"/>
    </source>
</evidence>
<dbReference type="Proteomes" id="UP001153636">
    <property type="component" value="Chromosome 10"/>
</dbReference>
<keyword evidence="5" id="KW-0333">Golgi apparatus</keyword>
<dbReference type="SUPFAM" id="SSF53448">
    <property type="entry name" value="Nucleotide-diphospho-sugar transferases"/>
    <property type="match status" value="1"/>
</dbReference>
<keyword evidence="3" id="KW-0328">Glycosyltransferase</keyword>
<evidence type="ECO:0000313" key="10">
    <source>
        <dbReference type="Proteomes" id="UP001153636"/>
    </source>
</evidence>
<evidence type="ECO:0000313" key="9">
    <source>
        <dbReference type="EMBL" id="CAH1100749.1"/>
    </source>
</evidence>
<name>A0A9P0CKD7_9CUCU</name>